<reference evidence="19 20" key="1">
    <citation type="submission" date="2014-04" db="EMBL/GenBank/DDBJ databases">
        <authorList>
            <consortium name="DOE Joint Genome Institute"/>
            <person name="Kuo A."/>
            <person name="Tarkka M."/>
            <person name="Buscot F."/>
            <person name="Kohler A."/>
            <person name="Nagy L.G."/>
            <person name="Floudas D."/>
            <person name="Copeland A."/>
            <person name="Barry K.W."/>
            <person name="Cichocki N."/>
            <person name="Veneault-Fourrey C."/>
            <person name="LaButti K."/>
            <person name="Lindquist E.A."/>
            <person name="Lipzen A."/>
            <person name="Lundell T."/>
            <person name="Morin E."/>
            <person name="Murat C."/>
            <person name="Sun H."/>
            <person name="Tunlid A."/>
            <person name="Henrissat B."/>
            <person name="Grigoriev I.V."/>
            <person name="Hibbett D.S."/>
            <person name="Martin F."/>
            <person name="Nordberg H.P."/>
            <person name="Cantor M.N."/>
            <person name="Hua S.X."/>
        </authorList>
    </citation>
    <scope>NUCLEOTIDE SEQUENCE [LARGE SCALE GENOMIC DNA]</scope>
    <source>
        <strain evidence="19 20">F 1598</strain>
    </source>
</reference>
<dbReference type="HOGENOM" id="CLU_045153_1_0_1"/>
<protein>
    <recommendedName>
        <fullName evidence="5 16">Non-structural maintenance of chromosomes element 1 homolog</fullName>
        <ecNumber evidence="4 16">2.3.2.27</ecNumber>
    </recommendedName>
</protein>
<dbReference type="Pfam" id="PF08746">
    <property type="entry name" value="zf-RING-like"/>
    <property type="match status" value="1"/>
</dbReference>
<feature type="region of interest" description="Disordered" evidence="17">
    <location>
        <begin position="241"/>
        <end position="331"/>
    </location>
</feature>
<evidence type="ECO:0000256" key="9">
    <source>
        <dbReference type="ARBA" id="ARBA00022771"/>
    </source>
</evidence>
<keyword evidence="11 16" id="KW-0862">Zinc</keyword>
<evidence type="ECO:0000256" key="6">
    <source>
        <dbReference type="ARBA" id="ARBA00022679"/>
    </source>
</evidence>
<evidence type="ECO:0000256" key="10">
    <source>
        <dbReference type="ARBA" id="ARBA00022786"/>
    </source>
</evidence>
<dbReference type="STRING" id="765440.A0A0C3B3J5"/>
<evidence type="ECO:0000256" key="11">
    <source>
        <dbReference type="ARBA" id="ARBA00022833"/>
    </source>
</evidence>
<evidence type="ECO:0000256" key="15">
    <source>
        <dbReference type="PROSITE-ProRule" id="PRU00175"/>
    </source>
</evidence>
<evidence type="ECO:0000256" key="1">
    <source>
        <dbReference type="ARBA" id="ARBA00000900"/>
    </source>
</evidence>
<keyword evidence="12 16" id="KW-0233">DNA recombination</keyword>
<dbReference type="SUPFAM" id="SSF57850">
    <property type="entry name" value="RING/U-box"/>
    <property type="match status" value="1"/>
</dbReference>
<proteinExistence type="inferred from homology"/>
<feature type="compositionally biased region" description="Acidic residues" evidence="17">
    <location>
        <begin position="277"/>
        <end position="288"/>
    </location>
</feature>
<feature type="compositionally biased region" description="Low complexity" evidence="17">
    <location>
        <begin position="289"/>
        <end position="299"/>
    </location>
</feature>
<feature type="domain" description="RING-type" evidence="18">
    <location>
        <begin position="196"/>
        <end position="237"/>
    </location>
</feature>
<dbReference type="InterPro" id="IPR036388">
    <property type="entry name" value="WH-like_DNA-bd_sf"/>
</dbReference>
<evidence type="ECO:0000259" key="18">
    <source>
        <dbReference type="PROSITE" id="PS50089"/>
    </source>
</evidence>
<dbReference type="PANTHER" id="PTHR20973">
    <property type="entry name" value="NON-SMC ELEMENT 1-RELATED"/>
    <property type="match status" value="1"/>
</dbReference>
<dbReference type="Gene3D" id="3.30.40.10">
    <property type="entry name" value="Zinc/RING finger domain, C3HC4 (zinc finger)"/>
    <property type="match status" value="1"/>
</dbReference>
<keyword evidence="14 16" id="KW-0539">Nucleus</keyword>
<organism evidence="19 20">
    <name type="scientific">Piloderma croceum (strain F 1598)</name>
    <dbReference type="NCBI Taxonomy" id="765440"/>
    <lineage>
        <taxon>Eukaryota</taxon>
        <taxon>Fungi</taxon>
        <taxon>Dikarya</taxon>
        <taxon>Basidiomycota</taxon>
        <taxon>Agaricomycotina</taxon>
        <taxon>Agaricomycetes</taxon>
        <taxon>Agaricomycetidae</taxon>
        <taxon>Atheliales</taxon>
        <taxon>Atheliaceae</taxon>
        <taxon>Piloderma</taxon>
    </lineage>
</organism>
<dbReference type="AlphaFoldDB" id="A0A0C3B3J5"/>
<evidence type="ECO:0000313" key="20">
    <source>
        <dbReference type="Proteomes" id="UP000054166"/>
    </source>
</evidence>
<evidence type="ECO:0000256" key="16">
    <source>
        <dbReference type="RuleBase" id="RU368018"/>
    </source>
</evidence>
<evidence type="ECO:0000256" key="17">
    <source>
        <dbReference type="SAM" id="MobiDB-lite"/>
    </source>
</evidence>
<keyword evidence="8 16" id="KW-0227">DNA damage</keyword>
<dbReference type="PROSITE" id="PS50089">
    <property type="entry name" value="ZF_RING_2"/>
    <property type="match status" value="1"/>
</dbReference>
<evidence type="ECO:0000256" key="3">
    <source>
        <dbReference type="ARBA" id="ARBA00010258"/>
    </source>
</evidence>
<sequence length="331" mass="37543">MVSSNDVQRLFLQAIFSRGFLSEKLAMTLWTKCVEAVKAAADEALDIPNDGRAAWDDFVAKINASLDNLDLEFRHLHDELTGRAMYALVNRKGDEVAQMATDYTAQEITYFKAIVEQIMLAPNEAYSVSSFAALREVNALKSNMTKTQAENVLGSFVAKGWLLKSRRGRYSLSTRTLLELYKYLKETFGDDYILECTICMETLTRGVACYTANCKTRMHYHCFKRFRRQNSTCPACKHDWPQEPDAKPLIPVGEGAVKDGQDEGRRRVRRKDTPEGSNEEDEMDDDEASQPSQPTQTQTQKKKSGRQNAASMDVDDDEVDDYAPRRRSGRQ</sequence>
<comment type="function">
    <text evidence="16">Acts in a DNA repair pathway for removal of UV-induced DNA damage that is distinct from classical nucleotide excision repair and in repair of ionizing radiation damage. Functions in homologous recombination repair of DNA double strand breaks and in recovery of stalled replication forks.</text>
</comment>
<accession>A0A0C3B3J5</accession>
<dbReference type="FunCoup" id="A0A0C3B3J5">
    <property type="interactions" value="115"/>
</dbReference>
<evidence type="ECO:0000313" key="19">
    <source>
        <dbReference type="EMBL" id="KIM80758.1"/>
    </source>
</evidence>
<dbReference type="InterPro" id="IPR011513">
    <property type="entry name" value="Nse1"/>
</dbReference>
<dbReference type="GO" id="GO:0005634">
    <property type="term" value="C:nucleus"/>
    <property type="evidence" value="ECO:0007669"/>
    <property type="project" value="UniProtKB-SubCell"/>
</dbReference>
<dbReference type="GO" id="GO:0000724">
    <property type="term" value="P:double-strand break repair via homologous recombination"/>
    <property type="evidence" value="ECO:0007669"/>
    <property type="project" value="TreeGrafter"/>
</dbReference>
<dbReference type="InterPro" id="IPR013083">
    <property type="entry name" value="Znf_RING/FYVE/PHD"/>
</dbReference>
<comment type="subunit">
    <text evidence="16">Component of the Smc5-Smc6 complex.</text>
</comment>
<evidence type="ECO:0000256" key="2">
    <source>
        <dbReference type="ARBA" id="ARBA00004123"/>
    </source>
</evidence>
<dbReference type="InParanoid" id="A0A0C3B3J5"/>
<dbReference type="FunFam" id="1.10.10.10:FF:000270">
    <property type="entry name" value="Non-structural maintenance of chromosomes element 1 homolog"/>
    <property type="match status" value="1"/>
</dbReference>
<evidence type="ECO:0000256" key="4">
    <source>
        <dbReference type="ARBA" id="ARBA00012483"/>
    </source>
</evidence>
<comment type="similarity">
    <text evidence="3 16">Belongs to the NSE1 family.</text>
</comment>
<gene>
    <name evidence="19" type="ORF">PILCRDRAFT_515468</name>
</gene>
<keyword evidence="6 16" id="KW-0808">Transferase</keyword>
<dbReference type="InterPro" id="IPR014857">
    <property type="entry name" value="Nse1_RING_C4HC3-type"/>
</dbReference>
<evidence type="ECO:0000256" key="13">
    <source>
        <dbReference type="ARBA" id="ARBA00023204"/>
    </source>
</evidence>
<dbReference type="GO" id="GO:0008270">
    <property type="term" value="F:zinc ion binding"/>
    <property type="evidence" value="ECO:0007669"/>
    <property type="project" value="UniProtKB-KW"/>
</dbReference>
<dbReference type="GO" id="GO:0061630">
    <property type="term" value="F:ubiquitin protein ligase activity"/>
    <property type="evidence" value="ECO:0007669"/>
    <property type="project" value="UniProtKB-EC"/>
</dbReference>
<dbReference type="EMBL" id="KN833002">
    <property type="protein sequence ID" value="KIM80758.1"/>
    <property type="molecule type" value="Genomic_DNA"/>
</dbReference>
<dbReference type="Gene3D" id="1.10.10.10">
    <property type="entry name" value="Winged helix-like DNA-binding domain superfamily/Winged helix DNA-binding domain"/>
    <property type="match status" value="1"/>
</dbReference>
<evidence type="ECO:0000256" key="14">
    <source>
        <dbReference type="ARBA" id="ARBA00023242"/>
    </source>
</evidence>
<name>A0A0C3B3J5_PILCF</name>
<dbReference type="Proteomes" id="UP000054166">
    <property type="component" value="Unassembled WGS sequence"/>
</dbReference>
<evidence type="ECO:0000256" key="5">
    <source>
        <dbReference type="ARBA" id="ARBA00019422"/>
    </source>
</evidence>
<dbReference type="InterPro" id="IPR001841">
    <property type="entry name" value="Znf_RING"/>
</dbReference>
<evidence type="ECO:0000256" key="12">
    <source>
        <dbReference type="ARBA" id="ARBA00023172"/>
    </source>
</evidence>
<dbReference type="OrthoDB" id="185455at2759"/>
<evidence type="ECO:0000256" key="7">
    <source>
        <dbReference type="ARBA" id="ARBA00022723"/>
    </source>
</evidence>
<comment type="subcellular location">
    <subcellularLocation>
        <location evidence="2 16">Nucleus</location>
    </subcellularLocation>
</comment>
<dbReference type="GO" id="GO:0030915">
    <property type="term" value="C:Smc5-Smc6 complex"/>
    <property type="evidence" value="ECO:0007669"/>
    <property type="project" value="UniProtKB-UniRule"/>
</dbReference>
<dbReference type="Pfam" id="PF07574">
    <property type="entry name" value="SMC_Nse1"/>
    <property type="match status" value="1"/>
</dbReference>
<keyword evidence="9 15" id="KW-0863">Zinc-finger</keyword>
<reference evidence="20" key="2">
    <citation type="submission" date="2015-01" db="EMBL/GenBank/DDBJ databases">
        <title>Evolutionary Origins and Diversification of the Mycorrhizal Mutualists.</title>
        <authorList>
            <consortium name="DOE Joint Genome Institute"/>
            <consortium name="Mycorrhizal Genomics Consortium"/>
            <person name="Kohler A."/>
            <person name="Kuo A."/>
            <person name="Nagy L.G."/>
            <person name="Floudas D."/>
            <person name="Copeland A."/>
            <person name="Barry K.W."/>
            <person name="Cichocki N."/>
            <person name="Veneault-Fourrey C."/>
            <person name="LaButti K."/>
            <person name="Lindquist E.A."/>
            <person name="Lipzen A."/>
            <person name="Lundell T."/>
            <person name="Morin E."/>
            <person name="Murat C."/>
            <person name="Riley R."/>
            <person name="Ohm R."/>
            <person name="Sun H."/>
            <person name="Tunlid A."/>
            <person name="Henrissat B."/>
            <person name="Grigoriev I.V."/>
            <person name="Hibbett D.S."/>
            <person name="Martin F."/>
        </authorList>
    </citation>
    <scope>NUCLEOTIDE SEQUENCE [LARGE SCALE GENOMIC DNA]</scope>
    <source>
        <strain evidence="20">F 1598</strain>
    </source>
</reference>
<dbReference type="PANTHER" id="PTHR20973:SF0">
    <property type="entry name" value="NON-STRUCTURAL MAINTENANCE OF CHROMOSOMES ELEMENT 1 HOMOLOG"/>
    <property type="match status" value="1"/>
</dbReference>
<evidence type="ECO:0000256" key="8">
    <source>
        <dbReference type="ARBA" id="ARBA00022763"/>
    </source>
</evidence>
<feature type="compositionally biased region" description="Basic and acidic residues" evidence="17">
    <location>
        <begin position="256"/>
        <end position="265"/>
    </location>
</feature>
<comment type="catalytic activity">
    <reaction evidence="1 16">
        <text>S-ubiquitinyl-[E2 ubiquitin-conjugating enzyme]-L-cysteine + [acceptor protein]-L-lysine = [E2 ubiquitin-conjugating enzyme]-L-cysteine + N(6)-ubiquitinyl-[acceptor protein]-L-lysine.</text>
        <dbReference type="EC" id="2.3.2.27"/>
    </reaction>
</comment>
<dbReference type="Gene3D" id="3.90.1150.220">
    <property type="match status" value="1"/>
</dbReference>
<keyword evidence="13 16" id="KW-0234">DNA repair</keyword>
<keyword evidence="10 16" id="KW-0833">Ubl conjugation pathway</keyword>
<keyword evidence="7 16" id="KW-0479">Metal-binding</keyword>
<keyword evidence="20" id="KW-1185">Reference proteome</keyword>
<dbReference type="EC" id="2.3.2.27" evidence="4 16"/>